<dbReference type="PANTHER" id="PTHR16684:SF11">
    <property type="entry name" value="CENTROMERE PROTEIN C"/>
    <property type="match status" value="1"/>
</dbReference>
<dbReference type="PANTHER" id="PTHR16684">
    <property type="entry name" value="CENTROMERE PROTEIN C"/>
    <property type="match status" value="1"/>
</dbReference>
<protein>
    <recommendedName>
        <fullName evidence="8">Centromere protein C</fullName>
    </recommendedName>
</protein>
<organism evidence="6 7">
    <name type="scientific">Ensete ventricosum</name>
    <name type="common">Abyssinian banana</name>
    <name type="synonym">Musa ensete</name>
    <dbReference type="NCBI Taxonomy" id="4639"/>
    <lineage>
        <taxon>Eukaryota</taxon>
        <taxon>Viridiplantae</taxon>
        <taxon>Streptophyta</taxon>
        <taxon>Embryophyta</taxon>
        <taxon>Tracheophyta</taxon>
        <taxon>Spermatophyta</taxon>
        <taxon>Magnoliopsida</taxon>
        <taxon>Liliopsida</taxon>
        <taxon>Zingiberales</taxon>
        <taxon>Musaceae</taxon>
        <taxon>Ensete</taxon>
    </lineage>
</organism>
<dbReference type="GO" id="GO:0019237">
    <property type="term" value="F:centromeric DNA binding"/>
    <property type="evidence" value="ECO:0007669"/>
    <property type="project" value="InterPro"/>
</dbReference>
<evidence type="ECO:0000256" key="1">
    <source>
        <dbReference type="ARBA" id="ARBA00004123"/>
    </source>
</evidence>
<evidence type="ECO:0000256" key="2">
    <source>
        <dbReference type="ARBA" id="ARBA00010291"/>
    </source>
</evidence>
<dbReference type="GO" id="GO:0000776">
    <property type="term" value="C:kinetochore"/>
    <property type="evidence" value="ECO:0007669"/>
    <property type="project" value="InterPro"/>
</dbReference>
<evidence type="ECO:0000256" key="4">
    <source>
        <dbReference type="SAM" id="Coils"/>
    </source>
</evidence>
<reference evidence="6 7" key="1">
    <citation type="submission" date="2022-12" db="EMBL/GenBank/DDBJ databases">
        <title>Chromosome-scale assembly of the Ensete ventricosum genome.</title>
        <authorList>
            <person name="Dussert Y."/>
            <person name="Stocks J."/>
            <person name="Wendawek A."/>
            <person name="Woldeyes F."/>
            <person name="Nichols R.A."/>
            <person name="Borrell J.S."/>
        </authorList>
    </citation>
    <scope>NUCLEOTIDE SEQUENCE [LARGE SCALE GENOMIC DNA]</scope>
    <source>
        <strain evidence="7">cv. Maze</strain>
        <tissue evidence="6">Seeds</tissue>
    </source>
</reference>
<dbReference type="EMBL" id="JAQQAF010000009">
    <property type="protein sequence ID" value="KAJ8458218.1"/>
    <property type="molecule type" value="Genomic_DNA"/>
</dbReference>
<dbReference type="GO" id="GO:0051455">
    <property type="term" value="P:spindle attachment to meiosis I kinetochore"/>
    <property type="evidence" value="ECO:0007669"/>
    <property type="project" value="TreeGrafter"/>
</dbReference>
<dbReference type="GO" id="GO:0051382">
    <property type="term" value="P:kinetochore assembly"/>
    <property type="evidence" value="ECO:0007669"/>
    <property type="project" value="InterPro"/>
</dbReference>
<dbReference type="GO" id="GO:0051315">
    <property type="term" value="P:attachment of mitotic spindle microtubules to kinetochore"/>
    <property type="evidence" value="ECO:0007669"/>
    <property type="project" value="TreeGrafter"/>
</dbReference>
<comment type="similarity">
    <text evidence="2">Belongs to the CENP-C/MIF2 family.</text>
</comment>
<evidence type="ECO:0008006" key="8">
    <source>
        <dbReference type="Google" id="ProtNLM"/>
    </source>
</evidence>
<keyword evidence="3" id="KW-0539">Nucleus</keyword>
<accession>A0AAV8PNU1</accession>
<evidence type="ECO:0000313" key="7">
    <source>
        <dbReference type="Proteomes" id="UP001222027"/>
    </source>
</evidence>
<dbReference type="GO" id="GO:0005634">
    <property type="term" value="C:nucleus"/>
    <property type="evidence" value="ECO:0007669"/>
    <property type="project" value="UniProtKB-SubCell"/>
</dbReference>
<name>A0AAV8PNU1_ENSVE</name>
<dbReference type="Proteomes" id="UP001222027">
    <property type="component" value="Unassembled WGS sequence"/>
</dbReference>
<evidence type="ECO:0000313" key="6">
    <source>
        <dbReference type="EMBL" id="KAJ8458218.1"/>
    </source>
</evidence>
<comment type="subcellular location">
    <subcellularLocation>
        <location evidence="1">Nucleus</location>
    </subcellularLocation>
</comment>
<feature type="coiled-coil region" evidence="4">
    <location>
        <begin position="126"/>
        <end position="153"/>
    </location>
</feature>
<gene>
    <name evidence="6" type="ORF">OPV22_031144</name>
</gene>
<proteinExistence type="inferred from homology"/>
<sequence length="645" mass="72048">MVVRFEDRVLVISPLSGLRRGVARTAAGAPWRGQIEPFYLRVDLRLGRVGVSVPEVMEQAQAINKSCSFQDGYKTIPADGTYQRLGRRPALGRKRAKFLLKPLSRNPVPDFDLNSQIHHMDDPEEYYSAFEQLENADKELQKLRGEVTTEAGKNQLASGRRRRPGILGKTVSYKPHFSAIDTTEAFNASKEDIDGRNAISYKASTRTKSNENVYPDSFDQPYSSCLTETNNELFVGIEQEDSVVDEENNVNNILEKLLSSLDEGEGTALLTESLQTKSKEVGKMHLPEWHTVQRNDFRSPDNRVMLKKLEVHQLTQTSPNLAGGLLAVIANLQQRISVNDPLKDPYTIPPSDDSPYFQVPCPTSCRNKKTLPPPDDFNNTDQNGLVARHASVSARSDDKKSNLVAKLLIPVIEADKTINDKIEIDKKDNQIQLDPSWEHPDHEAEDPAPNCTNHKNSKGLITAEVHVISESITNVNEGGADDNMQNQVKVRAPDVLVVGLEASRENSIPWTTVLPLSEQSKDEHIITGEDTETQGHSATSATSQNNGKKQKALPRKNKRKLVSRRQSLADAGMMWKSGVRRSTRIKSRPLQFWRGERFLYGRIHDSLTTVIGLKYTGEDGKDAELKVKSFVSEKYADLVSQAALH</sequence>
<comment type="caution">
    <text evidence="6">The sequence shown here is derived from an EMBL/GenBank/DDBJ whole genome shotgun (WGS) entry which is preliminary data.</text>
</comment>
<keyword evidence="7" id="KW-1185">Reference proteome</keyword>
<evidence type="ECO:0000256" key="3">
    <source>
        <dbReference type="ARBA" id="ARBA00023242"/>
    </source>
</evidence>
<dbReference type="InterPro" id="IPR028386">
    <property type="entry name" value="CENP-C/Mif2/cnp3"/>
</dbReference>
<feature type="compositionally biased region" description="Polar residues" evidence="5">
    <location>
        <begin position="534"/>
        <end position="547"/>
    </location>
</feature>
<feature type="compositionally biased region" description="Basic residues" evidence="5">
    <location>
        <begin position="548"/>
        <end position="561"/>
    </location>
</feature>
<dbReference type="AlphaFoldDB" id="A0AAV8PNU1"/>
<evidence type="ECO:0000256" key="5">
    <source>
        <dbReference type="SAM" id="MobiDB-lite"/>
    </source>
</evidence>
<keyword evidence="4" id="KW-0175">Coiled coil</keyword>
<feature type="region of interest" description="Disordered" evidence="5">
    <location>
        <begin position="529"/>
        <end position="561"/>
    </location>
</feature>